<dbReference type="SUPFAM" id="SSF52096">
    <property type="entry name" value="ClpP/crotonase"/>
    <property type="match status" value="1"/>
</dbReference>
<evidence type="ECO:0000256" key="1">
    <source>
        <dbReference type="ARBA" id="ARBA00005254"/>
    </source>
</evidence>
<dbReference type="InterPro" id="IPR001753">
    <property type="entry name" value="Enoyl-CoA_hydra/iso"/>
</dbReference>
<protein>
    <submittedName>
        <fullName evidence="2">Enoyl-CoA hydratase</fullName>
        <ecNumber evidence="2">4.2.1.17</ecNumber>
    </submittedName>
</protein>
<dbReference type="Gene3D" id="3.90.226.10">
    <property type="entry name" value="2-enoyl-CoA Hydratase, Chain A, domain 1"/>
    <property type="match status" value="1"/>
</dbReference>
<dbReference type="InterPro" id="IPR014748">
    <property type="entry name" value="Enoyl-CoA_hydra_C"/>
</dbReference>
<evidence type="ECO:0000313" key="3">
    <source>
        <dbReference type="Proteomes" id="UP000074310"/>
    </source>
</evidence>
<dbReference type="Gene3D" id="1.10.12.10">
    <property type="entry name" value="Lyase 2-enoyl-coa Hydratase, Chain A, domain 2"/>
    <property type="match status" value="1"/>
</dbReference>
<comment type="similarity">
    <text evidence="1">Belongs to the enoyl-CoA hydratase/isomerase family.</text>
</comment>
<dbReference type="CDD" id="cd06558">
    <property type="entry name" value="crotonase-like"/>
    <property type="match status" value="1"/>
</dbReference>
<dbReference type="AlphaFoldDB" id="A0A147I2X5"/>
<dbReference type="OrthoDB" id="9781757at2"/>
<name>A0A147I2X5_9SPHN</name>
<keyword evidence="2" id="KW-0456">Lyase</keyword>
<organism evidence="2 3">
    <name type="scientific">Sphingomonas endophytica</name>
    <dbReference type="NCBI Taxonomy" id="869719"/>
    <lineage>
        <taxon>Bacteria</taxon>
        <taxon>Pseudomonadati</taxon>
        <taxon>Pseudomonadota</taxon>
        <taxon>Alphaproteobacteria</taxon>
        <taxon>Sphingomonadales</taxon>
        <taxon>Sphingomonadaceae</taxon>
        <taxon>Sphingomonas</taxon>
    </lineage>
</organism>
<reference evidence="2 3" key="1">
    <citation type="journal article" date="2016" name="Front. Microbiol.">
        <title>Genomic Resource of Rice Seed Associated Bacteria.</title>
        <authorList>
            <person name="Midha S."/>
            <person name="Bansal K."/>
            <person name="Sharma S."/>
            <person name="Kumar N."/>
            <person name="Patil P.P."/>
            <person name="Chaudhry V."/>
            <person name="Patil P.B."/>
        </authorList>
    </citation>
    <scope>NUCLEOTIDE SEQUENCE [LARGE SCALE GENOMIC DNA]</scope>
    <source>
        <strain evidence="2 3">NS334</strain>
    </source>
</reference>
<accession>A0A147I2X5</accession>
<dbReference type="EMBL" id="LDTB01000027">
    <property type="protein sequence ID" value="KTT72335.1"/>
    <property type="molecule type" value="Genomic_DNA"/>
</dbReference>
<dbReference type="PATRIC" id="fig|869719.3.peg.1547"/>
<dbReference type="EC" id="4.2.1.17" evidence="2"/>
<comment type="caution">
    <text evidence="2">The sequence shown here is derived from an EMBL/GenBank/DDBJ whole genome shotgun (WGS) entry which is preliminary data.</text>
</comment>
<dbReference type="Pfam" id="PF00378">
    <property type="entry name" value="ECH_1"/>
    <property type="match status" value="1"/>
</dbReference>
<dbReference type="GO" id="GO:0004300">
    <property type="term" value="F:enoyl-CoA hydratase activity"/>
    <property type="evidence" value="ECO:0007669"/>
    <property type="project" value="UniProtKB-EC"/>
</dbReference>
<dbReference type="RefSeq" id="WP_058755680.1">
    <property type="nucleotide sequence ID" value="NZ_LDTB01000027.1"/>
</dbReference>
<gene>
    <name evidence="2" type="ORF">NS334_09205</name>
</gene>
<dbReference type="Proteomes" id="UP000074310">
    <property type="component" value="Unassembled WGS sequence"/>
</dbReference>
<proteinExistence type="inferred from homology"/>
<dbReference type="InterPro" id="IPR029045">
    <property type="entry name" value="ClpP/crotonase-like_dom_sf"/>
</dbReference>
<dbReference type="PANTHER" id="PTHR43459">
    <property type="entry name" value="ENOYL-COA HYDRATASE"/>
    <property type="match status" value="1"/>
</dbReference>
<dbReference type="PANTHER" id="PTHR43459:SF1">
    <property type="entry name" value="EG:BACN32G11.4 PROTEIN"/>
    <property type="match status" value="1"/>
</dbReference>
<sequence>MSYETITFDLTDRVATLAIDRPTRMNALTPRVFAELTAAIDDALAQGARAIVLTGTGAAFCSGADLIGDGGEKLPDDLGLTLDASYNPFVRKVAALDVPFLTAINGPAVGAGLGLALLGDISVMGRSAYLLLAFVNIGLVPDAGATWLVAKGVGRAKALEMALLGEKVGADEAHGAGLVTRIADDGMVLHEAQRLAAKLAAGPSVAIGMIRKQVAAALSMDLEQSLAVERENQTRAGYTRDFAEAVQAFGEKRKPVFEGR</sequence>
<keyword evidence="3" id="KW-1185">Reference proteome</keyword>
<evidence type="ECO:0000313" key="2">
    <source>
        <dbReference type="EMBL" id="KTT72335.1"/>
    </source>
</evidence>